<evidence type="ECO:0000256" key="1">
    <source>
        <dbReference type="ARBA" id="ARBA00004123"/>
    </source>
</evidence>
<dbReference type="PANTHER" id="PTHR14513:SF0">
    <property type="entry name" value="PROTECTION OF TELOMERES PROTEIN 1"/>
    <property type="match status" value="1"/>
</dbReference>
<dbReference type="PANTHER" id="PTHR14513">
    <property type="entry name" value="PROTECTION OF TELOMERES 1"/>
    <property type="match status" value="1"/>
</dbReference>
<dbReference type="SUPFAM" id="SSF50249">
    <property type="entry name" value="Nucleic acid-binding proteins"/>
    <property type="match status" value="2"/>
</dbReference>
<dbReference type="Pfam" id="PF02765">
    <property type="entry name" value="POT1"/>
    <property type="match status" value="1"/>
</dbReference>
<proteinExistence type="inferred from homology"/>
<dbReference type="InterPro" id="IPR011564">
    <property type="entry name" value="Telomer_end-bd_POT1/Cdc13"/>
</dbReference>
<dbReference type="InterPro" id="IPR012340">
    <property type="entry name" value="NA-bd_OB-fold"/>
</dbReference>
<comment type="caution">
    <text evidence="10">The sequence shown here is derived from an EMBL/GenBank/DDBJ whole genome shotgun (WGS) entry which is preliminary data.</text>
</comment>
<evidence type="ECO:0000313" key="11">
    <source>
        <dbReference type="Proteomes" id="UP000311919"/>
    </source>
</evidence>
<evidence type="ECO:0000256" key="8">
    <source>
        <dbReference type="ARBA" id="ARBA00023242"/>
    </source>
</evidence>
<keyword evidence="11" id="KW-1185">Reference proteome</keyword>
<dbReference type="GO" id="GO:0010521">
    <property type="term" value="F:telomerase inhibitor activity"/>
    <property type="evidence" value="ECO:0007669"/>
    <property type="project" value="TreeGrafter"/>
</dbReference>
<dbReference type="GO" id="GO:0032210">
    <property type="term" value="P:regulation of telomere maintenance via telomerase"/>
    <property type="evidence" value="ECO:0007669"/>
    <property type="project" value="TreeGrafter"/>
</dbReference>
<evidence type="ECO:0000313" key="10">
    <source>
        <dbReference type="EMBL" id="TNN18342.1"/>
    </source>
</evidence>
<dbReference type="GO" id="GO:0000783">
    <property type="term" value="C:nuclear telomere cap complex"/>
    <property type="evidence" value="ECO:0007669"/>
    <property type="project" value="TreeGrafter"/>
</dbReference>
<dbReference type="Gene3D" id="2.40.50.140">
    <property type="entry name" value="Nucleic acid-binding proteins"/>
    <property type="match status" value="2"/>
</dbReference>
<evidence type="ECO:0000256" key="3">
    <source>
        <dbReference type="ARBA" id="ARBA00008442"/>
    </source>
</evidence>
<keyword evidence="7" id="KW-0238">DNA-binding</keyword>
<feature type="domain" description="Telomeric single stranded DNA binding POT1/Cdc13" evidence="9">
    <location>
        <begin position="6"/>
        <end position="138"/>
    </location>
</feature>
<comment type="subcellular location">
    <subcellularLocation>
        <location evidence="2">Chromosome</location>
        <location evidence="2">Telomere</location>
    </subcellularLocation>
    <subcellularLocation>
        <location evidence="1">Nucleus</location>
    </subcellularLocation>
</comment>
<dbReference type="InterPro" id="IPR032042">
    <property type="entry name" value="POT1PC"/>
</dbReference>
<dbReference type="Proteomes" id="UP000311919">
    <property type="component" value="Unassembled WGS sequence"/>
</dbReference>
<dbReference type="GO" id="GO:0098505">
    <property type="term" value="F:G-rich strand telomeric DNA binding"/>
    <property type="evidence" value="ECO:0007669"/>
    <property type="project" value="TreeGrafter"/>
</dbReference>
<keyword evidence="5" id="KW-0158">Chromosome</keyword>
<dbReference type="STRING" id="6182.A0A4Z2DPL0"/>
<reference evidence="10 11" key="1">
    <citation type="submission" date="2019-03" db="EMBL/GenBank/DDBJ databases">
        <title>An improved genome assembly of the fluke Schistosoma japonicum.</title>
        <authorList>
            <person name="Hu W."/>
            <person name="Luo F."/>
            <person name="Yin M."/>
            <person name="Mo X."/>
            <person name="Sun C."/>
            <person name="Wu Q."/>
            <person name="Zhu B."/>
            <person name="Xiang M."/>
            <person name="Wang J."/>
            <person name="Wang Y."/>
            <person name="Zhang T."/>
            <person name="Xu B."/>
            <person name="Zheng H."/>
            <person name="Feng Z."/>
        </authorList>
    </citation>
    <scope>NUCLEOTIDE SEQUENCE [LARGE SCALE GENOMIC DNA]</scope>
    <source>
        <strain evidence="10">HuSjv2</strain>
        <tissue evidence="10">Worms</tissue>
    </source>
</reference>
<dbReference type="OrthoDB" id="2186770at2759"/>
<protein>
    <recommendedName>
        <fullName evidence="4">Protection of telomeres protein 1</fullName>
    </recommendedName>
</protein>
<sequence>MSKYKYVDLKSATGSVNVIAIAKYAGKPKKTKGSGYSLFLSITDPSLNGDKMSCIVFHDSEENLPQIQSPGDIIIMHRLVVKQYNGRNQGCGYGTTGFSAAVFSGVHSDPLIPFKSNTRCSFGDEELKVVEYLKQWYVSPNCPVERENLRNSPEQGSNEVNRNCGSGIKLLGLLKEQGFCTIEGQIISIYKSVEMDNSVVIYIWDGSFSNNERDIVFTGLPQNRLCQLLPYSQHDPHLTALTGHNLQQWNESILKDSKTYTEENLHKVLEPNFASTFLETFREDKNCHEMFTDWSVPIYIYDEHTINEPVISLKPGDLIRIHNVHVSYGREKHDHLTNLRLILHGSGHEFGRGVKYLGDKCLLTNYLNGTLFTTDDGTNLLEEANKYGLLDNLRIGINSRPPLLSPKHELLLPYELQQPLTISQISNIPLIINKRDRELNDWNLLYPIQTEIIPPIPPNSWLAVTNLPPSASNLNVVYTRLCARVIEVAPLNVSMLKDSLLLTCSNCLTLFRASCISDNDDGLCDCGSRLAILPFIFLQLEDPTGKLILTVSGRNVIDLISNLVEDDLKSCINNDAWWTGLIFEMKELQNIDISPAKMFLEQCVRLLGQWIDVAVKISWPKESVPGITNITDNNDLQYNFIDWDSL</sequence>
<dbReference type="GO" id="GO:0016233">
    <property type="term" value="P:telomere capping"/>
    <property type="evidence" value="ECO:0007669"/>
    <property type="project" value="TreeGrafter"/>
</dbReference>
<keyword evidence="8" id="KW-0539">Nucleus</keyword>
<evidence type="ECO:0000256" key="5">
    <source>
        <dbReference type="ARBA" id="ARBA00022454"/>
    </source>
</evidence>
<dbReference type="SMART" id="SM00976">
    <property type="entry name" value="Telo_bind"/>
    <property type="match status" value="1"/>
</dbReference>
<dbReference type="AlphaFoldDB" id="A0A4Z2DPL0"/>
<evidence type="ECO:0000259" key="9">
    <source>
        <dbReference type="SMART" id="SM00976"/>
    </source>
</evidence>
<dbReference type="InterPro" id="IPR028389">
    <property type="entry name" value="POT1"/>
</dbReference>
<gene>
    <name evidence="10" type="ORF">EWB00_010357</name>
</gene>
<keyword evidence="6" id="KW-0779">Telomere</keyword>
<dbReference type="CDD" id="cd04498">
    <property type="entry name" value="hPOT1_OB2"/>
    <property type="match status" value="1"/>
</dbReference>
<dbReference type="Pfam" id="PF16686">
    <property type="entry name" value="POT1PC"/>
    <property type="match status" value="1"/>
</dbReference>
<evidence type="ECO:0000256" key="7">
    <source>
        <dbReference type="ARBA" id="ARBA00023125"/>
    </source>
</evidence>
<evidence type="ECO:0000256" key="2">
    <source>
        <dbReference type="ARBA" id="ARBA00004574"/>
    </source>
</evidence>
<accession>A0A4Z2DPL0</accession>
<name>A0A4Z2DPL0_SCHJA</name>
<organism evidence="10 11">
    <name type="scientific">Schistosoma japonicum</name>
    <name type="common">Blood fluke</name>
    <dbReference type="NCBI Taxonomy" id="6182"/>
    <lineage>
        <taxon>Eukaryota</taxon>
        <taxon>Metazoa</taxon>
        <taxon>Spiralia</taxon>
        <taxon>Lophotrochozoa</taxon>
        <taxon>Platyhelminthes</taxon>
        <taxon>Trematoda</taxon>
        <taxon>Digenea</taxon>
        <taxon>Strigeidida</taxon>
        <taxon>Schistosomatoidea</taxon>
        <taxon>Schistosomatidae</taxon>
        <taxon>Schistosoma</taxon>
    </lineage>
</organism>
<evidence type="ECO:0000256" key="6">
    <source>
        <dbReference type="ARBA" id="ARBA00022895"/>
    </source>
</evidence>
<evidence type="ECO:0000256" key="4">
    <source>
        <dbReference type="ARBA" id="ARBA00015253"/>
    </source>
</evidence>
<dbReference type="EMBL" id="SKCS01000078">
    <property type="protein sequence ID" value="TNN18342.1"/>
    <property type="molecule type" value="Genomic_DNA"/>
</dbReference>
<comment type="similarity">
    <text evidence="3">Belongs to the telombin family.</text>
</comment>
<dbReference type="CDD" id="cd04497">
    <property type="entry name" value="hPOT1_OB1_like"/>
    <property type="match status" value="1"/>
</dbReference>